<keyword evidence="2" id="KW-1185">Reference proteome</keyword>
<dbReference type="Proteomes" id="UP001352852">
    <property type="component" value="Unassembled WGS sequence"/>
</dbReference>
<reference evidence="1 2" key="1">
    <citation type="submission" date="2021-06" db="EMBL/GenBank/DDBJ databases">
        <authorList>
            <person name="Palmer J.M."/>
        </authorList>
    </citation>
    <scope>NUCLEOTIDE SEQUENCE [LARGE SCALE GENOMIC DNA]</scope>
    <source>
        <strain evidence="1 2">CL_MEX2019</strain>
        <tissue evidence="1">Muscle</tissue>
    </source>
</reference>
<proteinExistence type="predicted"/>
<evidence type="ECO:0000313" key="2">
    <source>
        <dbReference type="Proteomes" id="UP001352852"/>
    </source>
</evidence>
<accession>A0ABU7F706</accession>
<gene>
    <name evidence="1" type="ORF">CHARACLAT_025423</name>
</gene>
<name>A0ABU7F706_9TELE</name>
<protein>
    <submittedName>
        <fullName evidence="1">Uncharacterized protein</fullName>
    </submittedName>
</protein>
<comment type="caution">
    <text evidence="1">The sequence shown here is derived from an EMBL/GenBank/DDBJ whole genome shotgun (WGS) entry which is preliminary data.</text>
</comment>
<evidence type="ECO:0000313" key="1">
    <source>
        <dbReference type="EMBL" id="MED6294856.1"/>
    </source>
</evidence>
<organism evidence="1 2">
    <name type="scientific">Characodon lateralis</name>
    <dbReference type="NCBI Taxonomy" id="208331"/>
    <lineage>
        <taxon>Eukaryota</taxon>
        <taxon>Metazoa</taxon>
        <taxon>Chordata</taxon>
        <taxon>Craniata</taxon>
        <taxon>Vertebrata</taxon>
        <taxon>Euteleostomi</taxon>
        <taxon>Actinopterygii</taxon>
        <taxon>Neopterygii</taxon>
        <taxon>Teleostei</taxon>
        <taxon>Neoteleostei</taxon>
        <taxon>Acanthomorphata</taxon>
        <taxon>Ovalentaria</taxon>
        <taxon>Atherinomorphae</taxon>
        <taxon>Cyprinodontiformes</taxon>
        <taxon>Goodeidae</taxon>
        <taxon>Characodon</taxon>
    </lineage>
</organism>
<dbReference type="EMBL" id="JAHUTJ010076704">
    <property type="protein sequence ID" value="MED6294856.1"/>
    <property type="molecule type" value="Genomic_DNA"/>
</dbReference>
<feature type="non-terminal residue" evidence="1">
    <location>
        <position position="1"/>
    </location>
</feature>
<sequence>PAEGRGIASRAADWRSAVGSVGVTHAITGFGKARSAFLQQVDTEHRGRYHRSCFGAQ</sequence>